<dbReference type="GO" id="GO:0005737">
    <property type="term" value="C:cytoplasm"/>
    <property type="evidence" value="ECO:0007669"/>
    <property type="project" value="UniProtKB-SubCell"/>
</dbReference>
<keyword evidence="8 9" id="KW-0012">Acyltransferase</keyword>
<dbReference type="UniPathway" id="UPA00094"/>
<keyword evidence="4 9" id="KW-0808">Transferase</keyword>
<evidence type="ECO:0000256" key="2">
    <source>
        <dbReference type="ARBA" id="ARBA00022490"/>
    </source>
</evidence>
<dbReference type="InterPro" id="IPR013751">
    <property type="entry name" value="ACP_syn_III_N"/>
</dbReference>
<feature type="active site" evidence="9">
    <location>
        <position position="285"/>
    </location>
</feature>
<evidence type="ECO:0000313" key="12">
    <source>
        <dbReference type="EMBL" id="GED98559.1"/>
    </source>
</evidence>
<evidence type="ECO:0000256" key="3">
    <source>
        <dbReference type="ARBA" id="ARBA00022516"/>
    </source>
</evidence>
<dbReference type="EC" id="2.3.1.180" evidence="9"/>
<evidence type="ECO:0000259" key="10">
    <source>
        <dbReference type="Pfam" id="PF08541"/>
    </source>
</evidence>
<feature type="domain" description="Beta-ketoacyl-[acyl-carrier-protein] synthase III C-terminal" evidence="10">
    <location>
        <begin position="239"/>
        <end position="328"/>
    </location>
</feature>
<keyword evidence="13" id="KW-1185">Reference proteome</keyword>
<sequence length="360" mass="36813">MSPPVAVIDGVGGYLPPGVITNADLGAELDTSDEWIRRRTGIGARRWVADERIATSDLAVLAARRAIAARGDAQAPLGAVIVATMSPDRRSPATAPVVADKLGLQPVAAFDVGAACGGFVYALAVASSFVQSSLAEAVVVVGAECMSRVIDRTDRATAVLFGDGAGAVVVRRARSGDVGRIHCFDLGSDGANVDLITQKGGGSLIPEPVETSEKWLQVQGRATYRHAVARMSASATAVLERAGWQVAEIDVVVPHQANARIIDAVATNLGLPAAALVKTLHRMGNTSAASIPLALAHCAATGALAPTQRVLLTALGGGLAWGSAAVTWEHSGQVIDPLLGCADESTGTSAGKSPGELENR</sequence>
<dbReference type="EMBL" id="BJOU01000002">
    <property type="protein sequence ID" value="GED98559.1"/>
    <property type="molecule type" value="Genomic_DNA"/>
</dbReference>
<feature type="active site" evidence="9">
    <location>
        <position position="116"/>
    </location>
</feature>
<evidence type="ECO:0000256" key="6">
    <source>
        <dbReference type="ARBA" id="ARBA00023098"/>
    </source>
</evidence>
<dbReference type="CDD" id="cd00830">
    <property type="entry name" value="KAS_III"/>
    <property type="match status" value="1"/>
</dbReference>
<dbReference type="Gene3D" id="3.40.47.10">
    <property type="match status" value="1"/>
</dbReference>
<dbReference type="AlphaFoldDB" id="A0A7I9V0C6"/>
<gene>
    <name evidence="12" type="primary">fabH3</name>
    <name evidence="9" type="synonym">fabH</name>
    <name evidence="12" type="ORF">nbrc107697_25980</name>
</gene>
<comment type="catalytic activity">
    <reaction evidence="9">
        <text>malonyl-[ACP] + acetyl-CoA + H(+) = 3-oxobutanoyl-[ACP] + CO2 + CoA</text>
        <dbReference type="Rhea" id="RHEA:12080"/>
        <dbReference type="Rhea" id="RHEA-COMP:9623"/>
        <dbReference type="Rhea" id="RHEA-COMP:9625"/>
        <dbReference type="ChEBI" id="CHEBI:15378"/>
        <dbReference type="ChEBI" id="CHEBI:16526"/>
        <dbReference type="ChEBI" id="CHEBI:57287"/>
        <dbReference type="ChEBI" id="CHEBI:57288"/>
        <dbReference type="ChEBI" id="CHEBI:78449"/>
        <dbReference type="ChEBI" id="CHEBI:78450"/>
        <dbReference type="EC" id="2.3.1.180"/>
    </reaction>
</comment>
<dbReference type="SUPFAM" id="SSF53901">
    <property type="entry name" value="Thiolase-like"/>
    <property type="match status" value="1"/>
</dbReference>
<comment type="subunit">
    <text evidence="9">Homodimer.</text>
</comment>
<keyword evidence="7 9" id="KW-0275">Fatty acid biosynthesis</keyword>
<name>A0A7I9V0C6_9ACTN</name>
<evidence type="ECO:0000256" key="1">
    <source>
        <dbReference type="ARBA" id="ARBA00008642"/>
    </source>
</evidence>
<reference evidence="13" key="1">
    <citation type="submission" date="2019-06" db="EMBL/GenBank/DDBJ databases">
        <title>Gordonia isolated from sludge of a wastewater treatment plant.</title>
        <authorList>
            <person name="Tamura T."/>
            <person name="Aoyama K."/>
            <person name="Kang Y."/>
            <person name="Saito S."/>
            <person name="Akiyama N."/>
            <person name="Yazawa K."/>
            <person name="Gonoi T."/>
            <person name="Mikami Y."/>
        </authorList>
    </citation>
    <scope>NUCLEOTIDE SEQUENCE [LARGE SCALE GENOMIC DNA]</scope>
    <source>
        <strain evidence="13">NBRC 107697</strain>
    </source>
</reference>
<organism evidence="12 13">
    <name type="scientific">Gordonia crocea</name>
    <dbReference type="NCBI Taxonomy" id="589162"/>
    <lineage>
        <taxon>Bacteria</taxon>
        <taxon>Bacillati</taxon>
        <taxon>Actinomycetota</taxon>
        <taxon>Actinomycetes</taxon>
        <taxon>Mycobacteriales</taxon>
        <taxon>Gordoniaceae</taxon>
        <taxon>Gordonia</taxon>
    </lineage>
</organism>
<dbReference type="PANTHER" id="PTHR34069">
    <property type="entry name" value="3-OXOACYL-[ACYL-CARRIER-PROTEIN] SYNTHASE 3"/>
    <property type="match status" value="1"/>
</dbReference>
<keyword evidence="3 9" id="KW-0444">Lipid biosynthesis</keyword>
<dbReference type="GO" id="GO:0004315">
    <property type="term" value="F:3-oxoacyl-[acyl-carrier-protein] synthase activity"/>
    <property type="evidence" value="ECO:0007669"/>
    <property type="project" value="InterPro"/>
</dbReference>
<dbReference type="NCBIfam" id="TIGR00747">
    <property type="entry name" value="fabH"/>
    <property type="match status" value="1"/>
</dbReference>
<dbReference type="InterPro" id="IPR013747">
    <property type="entry name" value="ACP_syn_III_C"/>
</dbReference>
<dbReference type="Pfam" id="PF08545">
    <property type="entry name" value="ACP_syn_III"/>
    <property type="match status" value="1"/>
</dbReference>
<feature type="region of interest" description="ACP-binding" evidence="9">
    <location>
        <begin position="256"/>
        <end position="260"/>
    </location>
</feature>
<accession>A0A7I9V0C6</accession>
<dbReference type="Pfam" id="PF08541">
    <property type="entry name" value="ACP_syn_III_C"/>
    <property type="match status" value="1"/>
</dbReference>
<evidence type="ECO:0000256" key="5">
    <source>
        <dbReference type="ARBA" id="ARBA00022832"/>
    </source>
</evidence>
<dbReference type="GO" id="GO:0033818">
    <property type="term" value="F:beta-ketoacyl-acyl-carrier-protein synthase III activity"/>
    <property type="evidence" value="ECO:0007669"/>
    <property type="project" value="UniProtKB-UniRule"/>
</dbReference>
<evidence type="ECO:0000256" key="7">
    <source>
        <dbReference type="ARBA" id="ARBA00023160"/>
    </source>
</evidence>
<keyword evidence="5 9" id="KW-0276">Fatty acid metabolism</keyword>
<dbReference type="HAMAP" id="MF_01815">
    <property type="entry name" value="FabH"/>
    <property type="match status" value="1"/>
</dbReference>
<dbReference type="InterPro" id="IPR016039">
    <property type="entry name" value="Thiolase-like"/>
</dbReference>
<proteinExistence type="inferred from homology"/>
<evidence type="ECO:0000256" key="4">
    <source>
        <dbReference type="ARBA" id="ARBA00022679"/>
    </source>
</evidence>
<dbReference type="NCBIfam" id="NF006829">
    <property type="entry name" value="PRK09352.1"/>
    <property type="match status" value="1"/>
</dbReference>
<keyword evidence="9" id="KW-0511">Multifunctional enzyme</keyword>
<keyword evidence="2 9" id="KW-0963">Cytoplasm</keyword>
<dbReference type="GO" id="GO:0006633">
    <property type="term" value="P:fatty acid biosynthetic process"/>
    <property type="evidence" value="ECO:0007669"/>
    <property type="project" value="UniProtKB-UniRule"/>
</dbReference>
<feature type="domain" description="Beta-ketoacyl-[acyl-carrier-protein] synthase III N-terminal" evidence="11">
    <location>
        <begin position="110"/>
        <end position="190"/>
    </location>
</feature>
<feature type="active site" evidence="9">
    <location>
        <position position="255"/>
    </location>
</feature>
<comment type="domain">
    <text evidence="9">The last Arg residue of the ACP-binding site is essential for the weak association between ACP/AcpP and FabH.</text>
</comment>
<comment type="function">
    <text evidence="9">Catalyzes the condensation reaction of fatty acid synthesis by the addition to an acyl acceptor of two carbons from malonyl-ACP. Catalyzes the first condensation reaction which initiates fatty acid synthesis and may therefore play a role in governing the total rate of fatty acid production. Possesses both acetoacetyl-ACP synthase and acetyl transacylase activities. Its substrate specificity determines the biosynthesis of branched-chain and/or straight-chain of fatty acids.</text>
</comment>
<dbReference type="OrthoDB" id="9815506at2"/>
<comment type="pathway">
    <text evidence="9">Lipid metabolism; fatty acid biosynthesis.</text>
</comment>
<keyword evidence="6 9" id="KW-0443">Lipid metabolism</keyword>
<evidence type="ECO:0000256" key="8">
    <source>
        <dbReference type="ARBA" id="ARBA00023315"/>
    </source>
</evidence>
<dbReference type="GO" id="GO:0044550">
    <property type="term" value="P:secondary metabolite biosynthetic process"/>
    <property type="evidence" value="ECO:0007669"/>
    <property type="project" value="TreeGrafter"/>
</dbReference>
<protein>
    <recommendedName>
        <fullName evidence="9">Beta-ketoacyl-[acyl-carrier-protein] synthase III</fullName>
        <shortName evidence="9">Beta-ketoacyl-ACP synthase III</shortName>
        <shortName evidence="9">KAS III</shortName>
        <ecNumber evidence="9">2.3.1.180</ecNumber>
    </recommendedName>
    <alternativeName>
        <fullName evidence="9">3-oxoacyl-[acyl-carrier-protein] synthase 3</fullName>
    </alternativeName>
    <alternativeName>
        <fullName evidence="9">3-oxoacyl-[acyl-carrier-protein] synthase III</fullName>
    </alternativeName>
</protein>
<comment type="similarity">
    <text evidence="1 9">Belongs to the thiolase-like superfamily. FabH family.</text>
</comment>
<dbReference type="PANTHER" id="PTHR34069:SF2">
    <property type="entry name" value="BETA-KETOACYL-[ACYL-CARRIER-PROTEIN] SYNTHASE III"/>
    <property type="match status" value="1"/>
</dbReference>
<evidence type="ECO:0000313" key="13">
    <source>
        <dbReference type="Proteomes" id="UP000444980"/>
    </source>
</evidence>
<evidence type="ECO:0000256" key="9">
    <source>
        <dbReference type="HAMAP-Rule" id="MF_01815"/>
    </source>
</evidence>
<comment type="subcellular location">
    <subcellularLocation>
        <location evidence="9">Cytoplasm</location>
    </subcellularLocation>
</comment>
<comment type="caution">
    <text evidence="12">The sequence shown here is derived from an EMBL/GenBank/DDBJ whole genome shotgun (WGS) entry which is preliminary data.</text>
</comment>
<dbReference type="Proteomes" id="UP000444980">
    <property type="component" value="Unassembled WGS sequence"/>
</dbReference>
<dbReference type="InterPro" id="IPR004655">
    <property type="entry name" value="FabH"/>
</dbReference>
<evidence type="ECO:0000259" key="11">
    <source>
        <dbReference type="Pfam" id="PF08545"/>
    </source>
</evidence>